<dbReference type="RefSeq" id="WP_182999324.1">
    <property type="nucleotide sequence ID" value="NZ_JABEQJ010000040.1"/>
</dbReference>
<organism evidence="1 2">
    <name type="scientific">Gluconacetobacter sacchari</name>
    <dbReference type="NCBI Taxonomy" id="92759"/>
    <lineage>
        <taxon>Bacteria</taxon>
        <taxon>Pseudomonadati</taxon>
        <taxon>Pseudomonadota</taxon>
        <taxon>Alphaproteobacteria</taxon>
        <taxon>Acetobacterales</taxon>
        <taxon>Acetobacteraceae</taxon>
        <taxon>Gluconacetobacter</taxon>
    </lineage>
</organism>
<proteinExistence type="predicted"/>
<dbReference type="AlphaFoldDB" id="A0A7W4IGP6"/>
<comment type="caution">
    <text evidence="1">The sequence shown here is derived from an EMBL/GenBank/DDBJ whole genome shotgun (WGS) entry which is preliminary data.</text>
</comment>
<dbReference type="InterPro" id="IPR021513">
    <property type="entry name" value="Phage_RSL1_Orf186"/>
</dbReference>
<dbReference type="EMBL" id="JABEQJ010000040">
    <property type="protein sequence ID" value="MBB2162501.1"/>
    <property type="molecule type" value="Genomic_DNA"/>
</dbReference>
<sequence length="102" mass="11708">MTGMKTVRDRARTKRWSGEVTRHSDALDIEPDLFKSADPHHIAESLKHSAETSTRRKTTPFRSAMSMLVFYINRAGRSLSPERRDVLGRAKQELRRVFGRPG</sequence>
<evidence type="ECO:0000313" key="2">
    <source>
        <dbReference type="Proteomes" id="UP000589085"/>
    </source>
</evidence>
<reference evidence="1 2" key="1">
    <citation type="submission" date="2020-04" db="EMBL/GenBank/DDBJ databases">
        <title>Description of novel Gluconacetobacter.</title>
        <authorList>
            <person name="Sombolestani A."/>
        </authorList>
    </citation>
    <scope>NUCLEOTIDE SEQUENCE [LARGE SCALE GENOMIC DNA]</scope>
    <source>
        <strain evidence="1 2">LMG 19747</strain>
    </source>
</reference>
<name>A0A7W4IGP6_9PROT</name>
<accession>A0A7W4IGP6</accession>
<dbReference type="Proteomes" id="UP000589085">
    <property type="component" value="Unassembled WGS sequence"/>
</dbReference>
<evidence type="ECO:0000313" key="1">
    <source>
        <dbReference type="EMBL" id="MBB2162501.1"/>
    </source>
</evidence>
<dbReference type="Pfam" id="PF11373">
    <property type="entry name" value="DUF3175"/>
    <property type="match status" value="1"/>
</dbReference>
<gene>
    <name evidence="1" type="ORF">HLH48_20505</name>
</gene>
<protein>
    <submittedName>
        <fullName evidence="1">DUF3175 domain-containing protein</fullName>
    </submittedName>
</protein>